<dbReference type="InterPro" id="IPR001202">
    <property type="entry name" value="WW_dom"/>
</dbReference>
<protein>
    <recommendedName>
        <fullName evidence="2">WW domain-containing protein</fullName>
    </recommendedName>
</protein>
<feature type="compositionally biased region" description="Polar residues" evidence="1">
    <location>
        <begin position="262"/>
        <end position="273"/>
    </location>
</feature>
<dbReference type="SUPFAM" id="SSF51045">
    <property type="entry name" value="WW domain"/>
    <property type="match status" value="1"/>
</dbReference>
<sequence length="455" mass="48854">MNVNPANAPLGWKAEWSQQYARHFYINLSTNESTWNLPTASLPPVQRQQFLQRKPVPGQPSPTQVQVPVPVKQGVYVEAYPTPPPQVTTGYFPLAPSPHQSPKNQYAQAPVVQQHQNPHALLQQQQRQYNQYQANPQQFSPATNHSQSPASSQIPQLQNQYPQQQPNFITPAASPNSSIFPQYPQQALQILSPPTTPSTQGSQIANNHIASPQQQSQIYALPSTNIVGNFVPQRQGPSPSYPRQPNNFVQPQQQGHAFIQPQQQVTHLAQPSAQYQQQGVHPQQVQTQAQQQQQQQQQGKRSSMMGGSMINKMSSKFTQLQKGVAGPPTAAHPNGKPADWKKWGKRAAIGVAGIGALALGVDAAGDMFSGAEGLAGGDWSGGGDFSGGGGDLTGFEGSGDAAGAMDAQSMVEANNAQLEMAGIGQDNASMLLDPAGTEYTWTGNAEATQNAASLI</sequence>
<keyword evidence="4" id="KW-1185">Reference proteome</keyword>
<evidence type="ECO:0000313" key="4">
    <source>
        <dbReference type="Proteomes" id="UP000663193"/>
    </source>
</evidence>
<feature type="compositionally biased region" description="Polar residues" evidence="1">
    <location>
        <begin position="98"/>
        <end position="107"/>
    </location>
</feature>
<dbReference type="CDD" id="cd00201">
    <property type="entry name" value="WW"/>
    <property type="match status" value="1"/>
</dbReference>
<accession>A0A7U2EZS1</accession>
<dbReference type="SMART" id="SM00456">
    <property type="entry name" value="WW"/>
    <property type="match status" value="1"/>
</dbReference>
<dbReference type="Gene3D" id="2.20.70.10">
    <property type="match status" value="1"/>
</dbReference>
<feature type="compositionally biased region" description="Polar residues" evidence="1">
    <location>
        <begin position="139"/>
        <end position="152"/>
    </location>
</feature>
<gene>
    <name evidence="3" type="ORF">JI435_057350</name>
</gene>
<feature type="compositionally biased region" description="Polar residues" evidence="1">
    <location>
        <begin position="235"/>
        <end position="249"/>
    </location>
</feature>
<dbReference type="InterPro" id="IPR036020">
    <property type="entry name" value="WW_dom_sf"/>
</dbReference>
<feature type="compositionally biased region" description="Low complexity" evidence="1">
    <location>
        <begin position="274"/>
        <end position="298"/>
    </location>
</feature>
<feature type="region of interest" description="Disordered" evidence="1">
    <location>
        <begin position="88"/>
        <end position="161"/>
    </location>
</feature>
<dbReference type="VEuPathDB" id="FungiDB:JI435_057350"/>
<feature type="region of interest" description="Disordered" evidence="1">
    <location>
        <begin position="319"/>
        <end position="338"/>
    </location>
</feature>
<dbReference type="EMBL" id="CP069028">
    <property type="protein sequence ID" value="QRC96098.1"/>
    <property type="molecule type" value="Genomic_DNA"/>
</dbReference>
<reference evidence="4" key="1">
    <citation type="journal article" date="2021" name="BMC Genomics">
        <title>Chromosome-level genome assembly and manually-curated proteome of model necrotroph Parastagonospora nodorum Sn15 reveals a genome-wide trove of candidate effector homologs, and redundancy of virulence-related functions within an accessory chromosome.</title>
        <authorList>
            <person name="Bertazzoni S."/>
            <person name="Jones D.A.B."/>
            <person name="Phan H.T."/>
            <person name="Tan K.-C."/>
            <person name="Hane J.K."/>
        </authorList>
    </citation>
    <scope>NUCLEOTIDE SEQUENCE [LARGE SCALE GENOMIC DNA]</scope>
    <source>
        <strain evidence="4">SN15 / ATCC MYA-4574 / FGSC 10173)</strain>
    </source>
</reference>
<dbReference type="OrthoDB" id="3789964at2759"/>
<dbReference type="AlphaFoldDB" id="A0A7U2EZS1"/>
<dbReference type="Pfam" id="PF00397">
    <property type="entry name" value="WW"/>
    <property type="match status" value="1"/>
</dbReference>
<feature type="domain" description="WW" evidence="2">
    <location>
        <begin position="6"/>
        <end position="40"/>
    </location>
</feature>
<dbReference type="PROSITE" id="PS50020">
    <property type="entry name" value="WW_DOMAIN_2"/>
    <property type="match status" value="1"/>
</dbReference>
<dbReference type="PROSITE" id="PS01159">
    <property type="entry name" value="WW_DOMAIN_1"/>
    <property type="match status" value="1"/>
</dbReference>
<dbReference type="Proteomes" id="UP000663193">
    <property type="component" value="Chromosome 6"/>
</dbReference>
<evidence type="ECO:0000256" key="1">
    <source>
        <dbReference type="SAM" id="MobiDB-lite"/>
    </source>
</evidence>
<organism evidence="3 4">
    <name type="scientific">Phaeosphaeria nodorum (strain SN15 / ATCC MYA-4574 / FGSC 10173)</name>
    <name type="common">Glume blotch fungus</name>
    <name type="synonym">Parastagonospora nodorum</name>
    <dbReference type="NCBI Taxonomy" id="321614"/>
    <lineage>
        <taxon>Eukaryota</taxon>
        <taxon>Fungi</taxon>
        <taxon>Dikarya</taxon>
        <taxon>Ascomycota</taxon>
        <taxon>Pezizomycotina</taxon>
        <taxon>Dothideomycetes</taxon>
        <taxon>Pleosporomycetidae</taxon>
        <taxon>Pleosporales</taxon>
        <taxon>Pleosporineae</taxon>
        <taxon>Phaeosphaeriaceae</taxon>
        <taxon>Parastagonospora</taxon>
    </lineage>
</organism>
<evidence type="ECO:0000313" key="3">
    <source>
        <dbReference type="EMBL" id="QRC96098.1"/>
    </source>
</evidence>
<feature type="region of interest" description="Disordered" evidence="1">
    <location>
        <begin position="262"/>
        <end position="308"/>
    </location>
</feature>
<evidence type="ECO:0000259" key="2">
    <source>
        <dbReference type="PROSITE" id="PS50020"/>
    </source>
</evidence>
<proteinExistence type="predicted"/>
<feature type="compositionally biased region" description="Low complexity" evidence="1">
    <location>
        <begin position="113"/>
        <end position="138"/>
    </location>
</feature>
<feature type="region of interest" description="Disordered" evidence="1">
    <location>
        <begin position="230"/>
        <end position="249"/>
    </location>
</feature>
<name>A0A7U2EZS1_PHANO</name>